<dbReference type="Pfam" id="PF13480">
    <property type="entry name" value="Acetyltransf_6"/>
    <property type="match status" value="1"/>
</dbReference>
<dbReference type="Proteomes" id="UP000315349">
    <property type="component" value="Chromosome"/>
</dbReference>
<dbReference type="InterPro" id="IPR016181">
    <property type="entry name" value="Acyl_CoA_acyltransferase"/>
</dbReference>
<evidence type="ECO:0000313" key="4">
    <source>
        <dbReference type="Proteomes" id="UP000315349"/>
    </source>
</evidence>
<accession>A0A518GQC5</accession>
<proteinExistence type="predicted"/>
<dbReference type="KEGG" id="peh:Spb1_26880"/>
<dbReference type="InterPro" id="IPR038740">
    <property type="entry name" value="BioF2-like_GNAT_dom"/>
</dbReference>
<feature type="domain" description="BioF2-like acetyltransferase" evidence="2">
    <location>
        <begin position="229"/>
        <end position="366"/>
    </location>
</feature>
<dbReference type="AlphaFoldDB" id="A0A518GQC5"/>
<feature type="compositionally biased region" description="Low complexity" evidence="1">
    <location>
        <begin position="11"/>
        <end position="26"/>
    </location>
</feature>
<protein>
    <recommendedName>
        <fullName evidence="2">BioF2-like acetyltransferase domain-containing protein</fullName>
    </recommendedName>
</protein>
<keyword evidence="4" id="KW-1185">Reference proteome</keyword>
<organism evidence="3 4">
    <name type="scientific">Planctopirus ephydatiae</name>
    <dbReference type="NCBI Taxonomy" id="2528019"/>
    <lineage>
        <taxon>Bacteria</taxon>
        <taxon>Pseudomonadati</taxon>
        <taxon>Planctomycetota</taxon>
        <taxon>Planctomycetia</taxon>
        <taxon>Planctomycetales</taxon>
        <taxon>Planctomycetaceae</taxon>
        <taxon>Planctopirus</taxon>
    </lineage>
</organism>
<feature type="region of interest" description="Disordered" evidence="1">
    <location>
        <begin position="1"/>
        <end position="38"/>
    </location>
</feature>
<evidence type="ECO:0000259" key="2">
    <source>
        <dbReference type="Pfam" id="PF13480"/>
    </source>
</evidence>
<evidence type="ECO:0000313" key="3">
    <source>
        <dbReference type="EMBL" id="QDV30754.1"/>
    </source>
</evidence>
<dbReference type="SUPFAM" id="SSF55729">
    <property type="entry name" value="Acyl-CoA N-acyltransferases (Nat)"/>
    <property type="match status" value="1"/>
</dbReference>
<name>A0A518GQC5_9PLAN</name>
<reference evidence="3 4" key="1">
    <citation type="submission" date="2019-02" db="EMBL/GenBank/DDBJ databases">
        <title>Deep-cultivation of Planctomycetes and their phenomic and genomic characterization uncovers novel biology.</title>
        <authorList>
            <person name="Wiegand S."/>
            <person name="Jogler M."/>
            <person name="Boedeker C."/>
            <person name="Pinto D."/>
            <person name="Vollmers J."/>
            <person name="Rivas-Marin E."/>
            <person name="Kohn T."/>
            <person name="Peeters S.H."/>
            <person name="Heuer A."/>
            <person name="Rast P."/>
            <person name="Oberbeckmann S."/>
            <person name="Bunk B."/>
            <person name="Jeske O."/>
            <person name="Meyerdierks A."/>
            <person name="Storesund J.E."/>
            <person name="Kallscheuer N."/>
            <person name="Luecker S."/>
            <person name="Lage O.M."/>
            <person name="Pohl T."/>
            <person name="Merkel B.J."/>
            <person name="Hornburger P."/>
            <person name="Mueller R.-W."/>
            <person name="Bruemmer F."/>
            <person name="Labrenz M."/>
            <person name="Spormann A.M."/>
            <person name="Op den Camp H."/>
            <person name="Overmann J."/>
            <person name="Amann R."/>
            <person name="Jetten M.S.M."/>
            <person name="Mascher T."/>
            <person name="Medema M.H."/>
            <person name="Devos D.P."/>
            <person name="Kaster A.-K."/>
            <person name="Ovreas L."/>
            <person name="Rohde M."/>
            <person name="Galperin M.Y."/>
            <person name="Jogler C."/>
        </authorList>
    </citation>
    <scope>NUCLEOTIDE SEQUENCE [LARGE SCALE GENOMIC DNA]</scope>
    <source>
        <strain evidence="3 4">Spb1</strain>
    </source>
</reference>
<sequence>MGSAAAGTVMAESSASPPETPSAVTSIPKADGHVQRNKRRIQETDFRMEIVTEHSRLQEIIPQWSELASRSIEPNPFYEHWFVLPALRHFPFDPNLRFILIWQSGLRPGEPEKLVAMFPLQRQHKAWQQPLNCDRLWQHDYTYLCTPLVDFENTAIILTEFFKWTRTTACGASFLELPHVHGEGPFQHALLEAMERQAVFSLVSHQYGRALFRRAASAEIYLDQATTSHHRQELRRQRRRLAEQGQFETRELNAGENVDPWVDLFLQLEGGGWKGQQQTALASLSHHAQWFRDVCRAAQERGQLMMLGLFLNGQAIAVKCNFLAGDGGFTFKIGFDEAFAKFSPGVQLEIENIGFAHQKPDLNWLDSCAAPGHFMISRLWPERRTIQRLLVSTGRWGDLSIAARFGLRALRRVIKPPHQTAMSDN</sequence>
<gene>
    <name evidence="3" type="ORF">Spb1_26880</name>
</gene>
<dbReference type="EMBL" id="CP036299">
    <property type="protein sequence ID" value="QDV30754.1"/>
    <property type="molecule type" value="Genomic_DNA"/>
</dbReference>
<evidence type="ECO:0000256" key="1">
    <source>
        <dbReference type="SAM" id="MobiDB-lite"/>
    </source>
</evidence>
<dbReference type="OrthoDB" id="213519at2"/>